<protein>
    <recommendedName>
        <fullName evidence="12">Innexin</fullName>
    </recommendedName>
</protein>
<keyword evidence="7" id="KW-0965">Cell junction</keyword>
<keyword evidence="4" id="KW-1003">Cell membrane</keyword>
<evidence type="ECO:0000256" key="6">
    <source>
        <dbReference type="ARBA" id="ARBA00022868"/>
    </source>
</evidence>
<evidence type="ECO:0000256" key="10">
    <source>
        <dbReference type="ARBA" id="ARBA00023136"/>
    </source>
</evidence>
<comment type="subcellular location">
    <subcellularLocation>
        <location evidence="1">Cell junction</location>
        <location evidence="1">Gap junction</location>
    </subcellularLocation>
    <subcellularLocation>
        <location evidence="2 12">Cell membrane</location>
        <topology evidence="2 12">Multi-pass membrane protein</topology>
    </subcellularLocation>
</comment>
<gene>
    <name evidence="12" type="primary">inx</name>
    <name evidence="14" type="ORF">QR680_015348</name>
</gene>
<dbReference type="GO" id="GO:0005921">
    <property type="term" value="C:gap junction"/>
    <property type="evidence" value="ECO:0007669"/>
    <property type="project" value="UniProtKB-SubCell"/>
</dbReference>
<evidence type="ECO:0000256" key="11">
    <source>
        <dbReference type="ARBA" id="ARBA00023303"/>
    </source>
</evidence>
<evidence type="ECO:0000256" key="2">
    <source>
        <dbReference type="ARBA" id="ARBA00004651"/>
    </source>
</evidence>
<dbReference type="PANTHER" id="PTHR11893:SF20">
    <property type="entry name" value="INNEXIN-3"/>
    <property type="match status" value="1"/>
</dbReference>
<evidence type="ECO:0000256" key="4">
    <source>
        <dbReference type="ARBA" id="ARBA00022475"/>
    </source>
</evidence>
<feature type="transmembrane region" description="Helical" evidence="12">
    <location>
        <begin position="234"/>
        <end position="253"/>
    </location>
</feature>
<keyword evidence="11 12" id="KW-0407">Ion channel</keyword>
<dbReference type="AlphaFoldDB" id="A0AA39H9Z5"/>
<keyword evidence="8 12" id="KW-1133">Transmembrane helix</keyword>
<dbReference type="PROSITE" id="PS51013">
    <property type="entry name" value="PANNEXIN"/>
    <property type="match status" value="1"/>
</dbReference>
<evidence type="ECO:0000256" key="9">
    <source>
        <dbReference type="ARBA" id="ARBA00023065"/>
    </source>
</evidence>
<feature type="transmembrane region" description="Helical" evidence="12">
    <location>
        <begin position="77"/>
        <end position="99"/>
    </location>
</feature>
<dbReference type="Pfam" id="PF00876">
    <property type="entry name" value="Innexin"/>
    <property type="match status" value="1"/>
</dbReference>
<evidence type="ECO:0000256" key="7">
    <source>
        <dbReference type="ARBA" id="ARBA00022949"/>
    </source>
</evidence>
<comment type="function">
    <text evidence="12">Structural component of the gap junctions.</text>
</comment>
<dbReference type="PANTHER" id="PTHR11893">
    <property type="entry name" value="INNEXIN"/>
    <property type="match status" value="1"/>
</dbReference>
<accession>A0AA39H9Z5</accession>
<evidence type="ECO:0000313" key="15">
    <source>
        <dbReference type="Proteomes" id="UP001175271"/>
    </source>
</evidence>
<evidence type="ECO:0000256" key="3">
    <source>
        <dbReference type="ARBA" id="ARBA00022448"/>
    </source>
</evidence>
<evidence type="ECO:0000256" key="13">
    <source>
        <dbReference type="SAM" id="MobiDB-lite"/>
    </source>
</evidence>
<keyword evidence="3 12" id="KW-0813">Transport</keyword>
<dbReference type="GO" id="GO:0005243">
    <property type="term" value="F:gap junction channel activity"/>
    <property type="evidence" value="ECO:0007669"/>
    <property type="project" value="TreeGrafter"/>
</dbReference>
<comment type="similarity">
    <text evidence="12">Belongs to the pannexin family.</text>
</comment>
<evidence type="ECO:0000256" key="1">
    <source>
        <dbReference type="ARBA" id="ARBA00004610"/>
    </source>
</evidence>
<dbReference type="Proteomes" id="UP001175271">
    <property type="component" value="Unassembled WGS sequence"/>
</dbReference>
<dbReference type="GO" id="GO:0034220">
    <property type="term" value="P:monoatomic ion transmembrane transport"/>
    <property type="evidence" value="ECO:0007669"/>
    <property type="project" value="UniProtKB-KW"/>
</dbReference>
<name>A0AA39H9Z5_9BILA</name>
<dbReference type="GO" id="GO:0005886">
    <property type="term" value="C:plasma membrane"/>
    <property type="evidence" value="ECO:0007669"/>
    <property type="project" value="UniProtKB-SubCell"/>
</dbReference>
<keyword evidence="6" id="KW-0303">Gap junction</keyword>
<comment type="caution">
    <text evidence="14">The sequence shown here is derived from an EMBL/GenBank/DDBJ whole genome shotgun (WGS) entry which is preliminary data.</text>
</comment>
<dbReference type="InterPro" id="IPR000990">
    <property type="entry name" value="Innexin"/>
</dbReference>
<evidence type="ECO:0000256" key="5">
    <source>
        <dbReference type="ARBA" id="ARBA00022692"/>
    </source>
</evidence>
<sequence>MMGKACRAEQSTPNRLAAFCQTHTLSCASRPIDFGSSSSHRPPSLLRYFTMLGIPFINQYIQRVVKEQTVADSVDWLNYYVTSLLLAFFSLAISAKQYFGSPIQCWVPNEFRGGWEKYAEDYCFIANSYHVPWEENVPENLQDRQDHVSYYRWVPIVLALQAVCFFLPNWIWNMLHKQTAVNPRSLVSETLKCKDLHGEERQKEVKNVAEYIHETIDVFQQKGAVLRTGKNATVLYLATKFFFLINVLLQFYMMNHFLGGNYMNWGWETLQDLYFGKEWVESPIFPRVIMCDFEVRRLANIQRHTVQCVIMMNMINEKLYLFLYVWFVFVGVVTAINFLYNVAVFALPMMQRAIVMNNMSKDDIVKYRANSRDVSNFVGKYLRPDGVLLLQFVRQNVGGRVTRELVDELFGLYLRKKNDTYLEEYSPESVRAGKRPSKMNYHQNIKNSNYKASPYGPAHLYPGIEEPDTAKASPRKQPESSAPPADDIHSYDDGTLPIGALAGPNVIDNIYTTSHVADV</sequence>
<keyword evidence="5 12" id="KW-0812">Transmembrane</keyword>
<proteinExistence type="inferred from homology"/>
<evidence type="ECO:0000256" key="12">
    <source>
        <dbReference type="RuleBase" id="RU010713"/>
    </source>
</evidence>
<feature type="region of interest" description="Disordered" evidence="13">
    <location>
        <begin position="447"/>
        <end position="493"/>
    </location>
</feature>
<feature type="transmembrane region" description="Helical" evidence="12">
    <location>
        <begin position="150"/>
        <end position="172"/>
    </location>
</feature>
<feature type="transmembrane region" description="Helical" evidence="12">
    <location>
        <begin position="321"/>
        <end position="347"/>
    </location>
</feature>
<evidence type="ECO:0000256" key="8">
    <source>
        <dbReference type="ARBA" id="ARBA00022989"/>
    </source>
</evidence>
<dbReference type="EMBL" id="JAUCMV010000004">
    <property type="protein sequence ID" value="KAK0400617.1"/>
    <property type="molecule type" value="Genomic_DNA"/>
</dbReference>
<dbReference type="PRINTS" id="PR01262">
    <property type="entry name" value="INNEXIN"/>
</dbReference>
<keyword evidence="15" id="KW-1185">Reference proteome</keyword>
<keyword evidence="9 12" id="KW-0406">Ion transport</keyword>
<reference evidence="14" key="1">
    <citation type="submission" date="2023-06" db="EMBL/GenBank/DDBJ databases">
        <title>Genomic analysis of the entomopathogenic nematode Steinernema hermaphroditum.</title>
        <authorList>
            <person name="Schwarz E.M."/>
            <person name="Heppert J.K."/>
            <person name="Baniya A."/>
            <person name="Schwartz H.T."/>
            <person name="Tan C.-H."/>
            <person name="Antoshechkin I."/>
            <person name="Sternberg P.W."/>
            <person name="Goodrich-Blair H."/>
            <person name="Dillman A.R."/>
        </authorList>
    </citation>
    <scope>NUCLEOTIDE SEQUENCE</scope>
    <source>
        <strain evidence="14">PS9179</strain>
        <tissue evidence="14">Whole animal</tissue>
    </source>
</reference>
<evidence type="ECO:0000313" key="14">
    <source>
        <dbReference type="EMBL" id="KAK0400617.1"/>
    </source>
</evidence>
<keyword evidence="10 12" id="KW-0472">Membrane</keyword>
<organism evidence="14 15">
    <name type="scientific">Steinernema hermaphroditum</name>
    <dbReference type="NCBI Taxonomy" id="289476"/>
    <lineage>
        <taxon>Eukaryota</taxon>
        <taxon>Metazoa</taxon>
        <taxon>Ecdysozoa</taxon>
        <taxon>Nematoda</taxon>
        <taxon>Chromadorea</taxon>
        <taxon>Rhabditida</taxon>
        <taxon>Tylenchina</taxon>
        <taxon>Panagrolaimomorpha</taxon>
        <taxon>Strongyloidoidea</taxon>
        <taxon>Steinernematidae</taxon>
        <taxon>Steinernema</taxon>
    </lineage>
</organism>